<accession>Q6LU97</accession>
<keyword evidence="7" id="KW-0482">Metalloprotease</keyword>
<keyword evidence="6" id="KW-0862">Zinc</keyword>
<dbReference type="GO" id="GO:0004252">
    <property type="term" value="F:serine-type endopeptidase activity"/>
    <property type="evidence" value="ECO:0007669"/>
    <property type="project" value="InterPro"/>
</dbReference>
<keyword evidence="8" id="KW-1015">Disulfide bond</keyword>
<dbReference type="RefSeq" id="WP_011217472.1">
    <property type="nucleotide sequence ID" value="NC_006370.1"/>
</dbReference>
<dbReference type="Gene3D" id="3.30.1380.10">
    <property type="match status" value="1"/>
</dbReference>
<keyword evidence="12" id="KW-1185">Reference proteome</keyword>
<evidence type="ECO:0000313" key="11">
    <source>
        <dbReference type="EMBL" id="CAG19128.1"/>
    </source>
</evidence>
<organism evidence="11 12">
    <name type="scientific">Photobacterium profundum (strain SS9)</name>
    <dbReference type="NCBI Taxonomy" id="298386"/>
    <lineage>
        <taxon>Bacteria</taxon>
        <taxon>Pseudomonadati</taxon>
        <taxon>Pseudomonadota</taxon>
        <taxon>Gammaproteobacteria</taxon>
        <taxon>Vibrionales</taxon>
        <taxon>Vibrionaceae</taxon>
        <taxon>Photobacterium</taxon>
    </lineage>
</organism>
<evidence type="ECO:0000256" key="9">
    <source>
        <dbReference type="SAM" id="MobiDB-lite"/>
    </source>
</evidence>
<dbReference type="AlphaFoldDB" id="Q6LU97"/>
<feature type="disulfide bond" evidence="8">
    <location>
        <begin position="44"/>
        <end position="272"/>
    </location>
</feature>
<evidence type="ECO:0000256" key="7">
    <source>
        <dbReference type="ARBA" id="ARBA00023049"/>
    </source>
</evidence>
<evidence type="ECO:0000256" key="3">
    <source>
        <dbReference type="ARBA" id="ARBA00022729"/>
    </source>
</evidence>
<dbReference type="PIRSF" id="PIRSF018455">
    <property type="entry name" value="MepA"/>
    <property type="match status" value="1"/>
</dbReference>
<evidence type="ECO:0000256" key="10">
    <source>
        <dbReference type="SAM" id="SignalP"/>
    </source>
</evidence>
<dbReference type="STRING" id="298386.PBPRA0715"/>
<evidence type="ECO:0000256" key="8">
    <source>
        <dbReference type="PIRSR" id="PIRSR018455-2"/>
    </source>
</evidence>
<feature type="disulfide bond" evidence="8">
    <location>
        <begin position="216"/>
        <end position="223"/>
    </location>
</feature>
<evidence type="ECO:0000256" key="4">
    <source>
        <dbReference type="ARBA" id="ARBA00022764"/>
    </source>
</evidence>
<dbReference type="Pfam" id="PF03411">
    <property type="entry name" value="Peptidase_M74"/>
    <property type="match status" value="1"/>
</dbReference>
<dbReference type="InterPro" id="IPR009045">
    <property type="entry name" value="Zn_M74/Hedgehog-like"/>
</dbReference>
<evidence type="ECO:0000256" key="2">
    <source>
        <dbReference type="ARBA" id="ARBA00022723"/>
    </source>
</evidence>
<evidence type="ECO:0000256" key="6">
    <source>
        <dbReference type="ARBA" id="ARBA00022833"/>
    </source>
</evidence>
<feature type="signal peptide" evidence="10">
    <location>
        <begin position="1"/>
        <end position="20"/>
    </location>
</feature>
<keyword evidence="2" id="KW-0479">Metal-binding</keyword>
<gene>
    <name evidence="11" type="primary">T0481</name>
    <name evidence="11" type="ordered locus">PBPRA0715</name>
</gene>
<evidence type="ECO:0000256" key="5">
    <source>
        <dbReference type="ARBA" id="ARBA00022801"/>
    </source>
</evidence>
<dbReference type="GO" id="GO:0008237">
    <property type="term" value="F:metallopeptidase activity"/>
    <property type="evidence" value="ECO:0007669"/>
    <property type="project" value="UniProtKB-KW"/>
</dbReference>
<keyword evidence="1" id="KW-0645">Protease</keyword>
<feature type="chain" id="PRO_5004276256" evidence="10">
    <location>
        <begin position="21"/>
        <end position="278"/>
    </location>
</feature>
<dbReference type="GO" id="GO:0030288">
    <property type="term" value="C:outer membrane-bounded periplasmic space"/>
    <property type="evidence" value="ECO:0007669"/>
    <property type="project" value="InterPro"/>
</dbReference>
<dbReference type="InterPro" id="IPR005073">
    <property type="entry name" value="Peptidase_M74"/>
</dbReference>
<sequence length="278" mass="31196">MNRILLLAVVLISFSLSAFATPWEKVKVPSNGISNSIGSYSNGCLAGGETLPLEGEGYQVIRSQRGRYYGHSEMIQFLKGLSSDVQKLRLGNMLVGDISMPRGGRFSSGHASHQTGLDADIWLKMTDTPLEKESLVEVQPLPMVHIKDYKINNENWSNKQALLIQLAATDDRVARIFVHPVIKEQLCKSEWQNRDWLRKVRPWWGHYYHFHVRLSCPDGSTNCKAQNPPPPGDGCGAELASWKPQKKVKQTAQSKKKETKPKKKLKIPPPQCLALIQS</sequence>
<dbReference type="eggNOG" id="COG3770">
    <property type="taxonomic scope" value="Bacteria"/>
</dbReference>
<keyword evidence="3 10" id="KW-0732">Signal</keyword>
<dbReference type="GO" id="GO:0006508">
    <property type="term" value="P:proteolysis"/>
    <property type="evidence" value="ECO:0007669"/>
    <property type="project" value="UniProtKB-KW"/>
</dbReference>
<dbReference type="SUPFAM" id="SSF55166">
    <property type="entry name" value="Hedgehog/DD-peptidase"/>
    <property type="match status" value="1"/>
</dbReference>
<proteinExistence type="predicted"/>
<dbReference type="GO" id="GO:0046872">
    <property type="term" value="F:metal ion binding"/>
    <property type="evidence" value="ECO:0007669"/>
    <property type="project" value="UniProtKB-KW"/>
</dbReference>
<dbReference type="HOGENOM" id="CLU_052496_0_0_6"/>
<reference evidence="12" key="1">
    <citation type="journal article" date="2005" name="Science">
        <title>Life at depth: Photobacterium profundum genome sequence and expression analysis.</title>
        <authorList>
            <person name="Vezzi A."/>
            <person name="Campanaro S."/>
            <person name="D'Angelo M."/>
            <person name="Simonato F."/>
            <person name="Vitulo N."/>
            <person name="Lauro F.M."/>
            <person name="Cestaro A."/>
            <person name="Malacrida G."/>
            <person name="Simionati B."/>
            <person name="Cannata N."/>
            <person name="Romualdi C."/>
            <person name="Bartlett D.H."/>
            <person name="Valle G."/>
        </authorList>
    </citation>
    <scope>NUCLEOTIDE SEQUENCE [LARGE SCALE GENOMIC DNA]</scope>
    <source>
        <strain evidence="12">ATCC BAA-1253 / SS9</strain>
    </source>
</reference>
<keyword evidence="4" id="KW-0574">Periplasm</keyword>
<dbReference type="Proteomes" id="UP000000593">
    <property type="component" value="Chromosome 1"/>
</dbReference>
<feature type="disulfide bond" evidence="8">
    <location>
        <begin position="187"/>
        <end position="235"/>
    </location>
</feature>
<evidence type="ECO:0000313" key="12">
    <source>
        <dbReference type="Proteomes" id="UP000000593"/>
    </source>
</evidence>
<name>Q6LU97_PHOPR</name>
<protein>
    <submittedName>
        <fullName evidence="11">Hypothetical penicillin-insensitive mureinendopeptidase</fullName>
    </submittedName>
</protein>
<feature type="compositionally biased region" description="Basic residues" evidence="9">
    <location>
        <begin position="257"/>
        <end position="266"/>
    </location>
</feature>
<dbReference type="NCBIfam" id="NF006947">
    <property type="entry name" value="PRK09429.1"/>
    <property type="match status" value="1"/>
</dbReference>
<evidence type="ECO:0000256" key="1">
    <source>
        <dbReference type="ARBA" id="ARBA00022670"/>
    </source>
</evidence>
<keyword evidence="5" id="KW-0378">Hydrolase</keyword>
<dbReference type="EMBL" id="CR378665">
    <property type="protein sequence ID" value="CAG19128.1"/>
    <property type="molecule type" value="Genomic_DNA"/>
</dbReference>
<dbReference type="KEGG" id="ppr:PBPRA0715"/>
<feature type="region of interest" description="Disordered" evidence="9">
    <location>
        <begin position="223"/>
        <end position="269"/>
    </location>
</feature>